<feature type="transmembrane region" description="Helical" evidence="1">
    <location>
        <begin position="133"/>
        <end position="150"/>
    </location>
</feature>
<keyword evidence="1" id="KW-0472">Membrane</keyword>
<sequence>MLALPGVALAVAGLFHPDYLEYPTAERWMWVHVVGLFVFPLVGLALAWLVRGRRDVVAWLVRLGGYVFATAYTALDVISGLAAGYVTVQLGPGQLRPEAVSVMFGVGTTLGDYGSWGLIGAAVALVVDRARRLDVVGLAAAAVLVLGAVLVRMDHIFVSLGVVGMLLVGLGTGVLSHGSVTRAQKSRPEGSSIPLSAS</sequence>
<dbReference type="EMBL" id="CADCUK010000198">
    <property type="protein sequence ID" value="CAA9393995.1"/>
    <property type="molecule type" value="Genomic_DNA"/>
</dbReference>
<feature type="transmembrane region" description="Helical" evidence="1">
    <location>
        <begin position="63"/>
        <end position="88"/>
    </location>
</feature>
<feature type="transmembrane region" description="Helical" evidence="1">
    <location>
        <begin position="156"/>
        <end position="175"/>
    </location>
</feature>
<reference evidence="2" key="1">
    <citation type="submission" date="2020-02" db="EMBL/GenBank/DDBJ databases">
        <authorList>
            <person name="Meier V. D."/>
        </authorList>
    </citation>
    <scope>NUCLEOTIDE SEQUENCE</scope>
    <source>
        <strain evidence="2">AVDCRST_MAG47</strain>
    </source>
</reference>
<keyword evidence="1" id="KW-0812">Transmembrane</keyword>
<protein>
    <submittedName>
        <fullName evidence="2">Uncharacterized protein</fullName>
    </submittedName>
</protein>
<gene>
    <name evidence="2" type="ORF">AVDCRST_MAG47-2996</name>
</gene>
<proteinExistence type="predicted"/>
<evidence type="ECO:0000256" key="1">
    <source>
        <dbReference type="SAM" id="Phobius"/>
    </source>
</evidence>
<organism evidence="2">
    <name type="scientific">uncultured Nocardioidaceae bacterium</name>
    <dbReference type="NCBI Taxonomy" id="253824"/>
    <lineage>
        <taxon>Bacteria</taxon>
        <taxon>Bacillati</taxon>
        <taxon>Actinomycetota</taxon>
        <taxon>Actinomycetes</taxon>
        <taxon>Propionibacteriales</taxon>
        <taxon>Nocardioidaceae</taxon>
        <taxon>environmental samples</taxon>
    </lineage>
</organism>
<evidence type="ECO:0000313" key="2">
    <source>
        <dbReference type="EMBL" id="CAA9393995.1"/>
    </source>
</evidence>
<accession>A0A6J4NWR8</accession>
<dbReference type="AlphaFoldDB" id="A0A6J4NWR8"/>
<name>A0A6J4NWR8_9ACTN</name>
<feature type="transmembrane region" description="Helical" evidence="1">
    <location>
        <begin position="100"/>
        <end position="126"/>
    </location>
</feature>
<keyword evidence="1" id="KW-1133">Transmembrane helix</keyword>
<feature type="transmembrane region" description="Helical" evidence="1">
    <location>
        <begin position="27"/>
        <end position="51"/>
    </location>
</feature>